<dbReference type="AlphaFoldDB" id="A0AAD9WHT2"/>
<sequence length="91" mass="10787">MSSFCLHLLVLPTWKKKSYETLWRRNLKEKSGDNLILDIPLHFTLQENLTAYRLLFYFVLHRKLLFHLQFHLQGLASVKPVVSLLKCDFNG</sequence>
<gene>
    <name evidence="1" type="ORF">EUGRSUZ_L02657</name>
</gene>
<accession>A0AAD9WHT2</accession>
<name>A0AAD9WHT2_EUCGR</name>
<dbReference type="EMBL" id="MU849409">
    <property type="protein sequence ID" value="KAK2631634.1"/>
    <property type="molecule type" value="Genomic_DNA"/>
</dbReference>
<protein>
    <submittedName>
        <fullName evidence="1">Uncharacterized protein</fullName>
    </submittedName>
</protein>
<comment type="caution">
    <text evidence="1">The sequence shown here is derived from an EMBL/GenBank/DDBJ whole genome shotgun (WGS) entry which is preliminary data.</text>
</comment>
<dbReference type="Proteomes" id="UP000030711">
    <property type="component" value="Unassembled WGS sequence"/>
</dbReference>
<reference evidence="1 2" key="1">
    <citation type="journal article" date="2014" name="Nature">
        <title>The genome of Eucalyptus grandis.</title>
        <authorList>
            <person name="Myburg A.A."/>
            <person name="Grattapaglia D."/>
            <person name="Tuskan G.A."/>
            <person name="Hellsten U."/>
            <person name="Hayes R.D."/>
            <person name="Grimwood J."/>
            <person name="Jenkins J."/>
            <person name="Lindquist E."/>
            <person name="Tice H."/>
            <person name="Bauer D."/>
            <person name="Goodstein D.M."/>
            <person name="Dubchak I."/>
            <person name="Poliakov A."/>
            <person name="Mizrachi E."/>
            <person name="Kullan A.R."/>
            <person name="Hussey S.G."/>
            <person name="Pinard D."/>
            <person name="van der Merwe K."/>
            <person name="Singh P."/>
            <person name="van Jaarsveld I."/>
            <person name="Silva-Junior O.B."/>
            <person name="Togawa R.C."/>
            <person name="Pappas M.R."/>
            <person name="Faria D.A."/>
            <person name="Sansaloni C.P."/>
            <person name="Petroli C.D."/>
            <person name="Yang X."/>
            <person name="Ranjan P."/>
            <person name="Tschaplinski T.J."/>
            <person name="Ye C.Y."/>
            <person name="Li T."/>
            <person name="Sterck L."/>
            <person name="Vanneste K."/>
            <person name="Murat F."/>
            <person name="Soler M."/>
            <person name="Clemente H.S."/>
            <person name="Saidi N."/>
            <person name="Cassan-Wang H."/>
            <person name="Dunand C."/>
            <person name="Hefer C.A."/>
            <person name="Bornberg-Bauer E."/>
            <person name="Kersting A.R."/>
            <person name="Vining K."/>
            <person name="Amarasinghe V."/>
            <person name="Ranik M."/>
            <person name="Naithani S."/>
            <person name="Elser J."/>
            <person name="Boyd A.E."/>
            <person name="Liston A."/>
            <person name="Spatafora J.W."/>
            <person name="Dharmwardhana P."/>
            <person name="Raja R."/>
            <person name="Sullivan C."/>
            <person name="Romanel E."/>
            <person name="Alves-Ferreira M."/>
            <person name="Kulheim C."/>
            <person name="Foley W."/>
            <person name="Carocha V."/>
            <person name="Paiva J."/>
            <person name="Kudrna D."/>
            <person name="Brommonschenkel S.H."/>
            <person name="Pasquali G."/>
            <person name="Byrne M."/>
            <person name="Rigault P."/>
            <person name="Tibbits J."/>
            <person name="Spokevicius A."/>
            <person name="Jones R.C."/>
            <person name="Steane D.A."/>
            <person name="Vaillancourt R.E."/>
            <person name="Potts B.M."/>
            <person name="Joubert F."/>
            <person name="Barry K."/>
            <person name="Pappas G.J."/>
            <person name="Strauss S.H."/>
            <person name="Jaiswal P."/>
            <person name="Grima-Pettenati J."/>
            <person name="Salse J."/>
            <person name="Van de Peer Y."/>
            <person name="Rokhsar D.S."/>
            <person name="Schmutz J."/>
        </authorList>
    </citation>
    <scope>NUCLEOTIDE SEQUENCE [LARGE SCALE GENOMIC DNA]</scope>
    <source>
        <strain evidence="2">cv. BRASUZ1</strain>
        <tissue evidence="1">Leaf extractions</tissue>
    </source>
</reference>
<proteinExistence type="predicted"/>
<organism evidence="1 2">
    <name type="scientific">Eucalyptus grandis</name>
    <name type="common">Flooded gum</name>
    <dbReference type="NCBI Taxonomy" id="71139"/>
    <lineage>
        <taxon>Eukaryota</taxon>
        <taxon>Viridiplantae</taxon>
        <taxon>Streptophyta</taxon>
        <taxon>Embryophyta</taxon>
        <taxon>Tracheophyta</taxon>
        <taxon>Spermatophyta</taxon>
        <taxon>Magnoliopsida</taxon>
        <taxon>eudicotyledons</taxon>
        <taxon>Gunneridae</taxon>
        <taxon>Pentapetalae</taxon>
        <taxon>rosids</taxon>
        <taxon>malvids</taxon>
        <taxon>Myrtales</taxon>
        <taxon>Myrtaceae</taxon>
        <taxon>Myrtoideae</taxon>
        <taxon>Eucalypteae</taxon>
        <taxon>Eucalyptus</taxon>
    </lineage>
</organism>
<keyword evidence="2" id="KW-1185">Reference proteome</keyword>
<evidence type="ECO:0000313" key="2">
    <source>
        <dbReference type="Proteomes" id="UP000030711"/>
    </source>
</evidence>
<evidence type="ECO:0000313" key="1">
    <source>
        <dbReference type="EMBL" id="KAK2631634.1"/>
    </source>
</evidence>